<dbReference type="GO" id="GO:1900227">
    <property type="term" value="P:positive regulation of NLRP3 inflammasome complex assembly"/>
    <property type="evidence" value="ECO:0007669"/>
    <property type="project" value="UniProtKB-ARBA"/>
</dbReference>
<evidence type="ECO:0000256" key="20">
    <source>
        <dbReference type="ARBA" id="ARBA00082620"/>
    </source>
</evidence>
<dbReference type="KEGG" id="shr:100926796"/>
<evidence type="ECO:0000256" key="13">
    <source>
        <dbReference type="ARBA" id="ARBA00023118"/>
    </source>
</evidence>
<dbReference type="FunCoup" id="G3WKW0">
    <property type="interactions" value="869"/>
</dbReference>
<evidence type="ECO:0000256" key="15">
    <source>
        <dbReference type="ARBA" id="ARBA00023136"/>
    </source>
</evidence>
<dbReference type="GeneTree" id="ENSGT01050000245143"/>
<dbReference type="CTD" id="57506"/>
<keyword evidence="11" id="KW-0391">Immunity</keyword>
<feature type="compositionally biased region" description="Pro residues" evidence="22">
    <location>
        <begin position="314"/>
        <end position="330"/>
    </location>
</feature>
<dbReference type="Ensembl" id="ENSSHAT00000016198.2">
    <property type="protein sequence ID" value="ENSSHAP00000016065.1"/>
    <property type="gene ID" value="ENSSHAG00000013681.2"/>
</dbReference>
<sequence>MTLAEDRTEQYIRLHLSHFFRIDVLEILSHLPCLTAADQDKLRAYIERYGNRDSVWKLFDHLRKRTGWVICLITALRECEHSELAEQIENVYTSNLNRFPNHPRGSAASAPAGQAARNQPMSLNTPPRSSGVPGALLPASGSPATKAASSLPDTAYNGYPEELESGEAGAGYTAPIQDTQPPEFKAEVSGAALNPGHSGDTSRSPQSSSGRSSPFSAPAPTVTKKHRKASGGSGDSPPGSVSLPASRGPLSPSVSFVPHSTKKAGPASGLQPPPSPREASSPTSSWGNENRLRAASPIQAAELPEGTVPATRIPRPPKVPPLAPKFPSSPHPAQTPQASPGPAASRQAPPPHAEEVEMSKPGVLQSCDDQPYSGGSERLLISGSSGSVGSLHKSSTPGNLPEENDYFSVTSGPSPGKPEASGPPKQLESSKSPFQETLKLHVDERPSESPLGSGSGLGQTPDTAAQPGECPSGDSSWGVWVGSAVAVLLVSVAVAIFYKRIPK</sequence>
<evidence type="ECO:0000256" key="4">
    <source>
        <dbReference type="ARBA" id="ARBA00022499"/>
    </source>
</evidence>
<evidence type="ECO:0000259" key="24">
    <source>
        <dbReference type="Pfam" id="PF16739"/>
    </source>
</evidence>
<evidence type="ECO:0000256" key="16">
    <source>
        <dbReference type="ARBA" id="ARBA00023139"/>
    </source>
</evidence>
<feature type="region of interest" description="Disordered" evidence="22">
    <location>
        <begin position="102"/>
        <end position="166"/>
    </location>
</feature>
<evidence type="ECO:0000256" key="8">
    <source>
        <dbReference type="ARBA" id="ARBA00022692"/>
    </source>
</evidence>
<dbReference type="GO" id="GO:1900063">
    <property type="term" value="P:regulation of peroxisome organization"/>
    <property type="evidence" value="ECO:0007669"/>
    <property type="project" value="UniProtKB-ARBA"/>
</dbReference>
<keyword evidence="14" id="KW-0496">Mitochondrion</keyword>
<protein>
    <recommendedName>
        <fullName evidence="19">Mitochondrial antiviral-signaling protein</fullName>
    </recommendedName>
    <alternativeName>
        <fullName evidence="20">Interferon beta promoter stimulator protein 1</fullName>
    </alternativeName>
    <alternativeName>
        <fullName evidence="21">Virus-induced-signaling adapter</fullName>
    </alternativeName>
</protein>
<feature type="domain" description="Caspase recruitment" evidence="24">
    <location>
        <begin position="6"/>
        <end position="91"/>
    </location>
</feature>
<dbReference type="InterPro" id="IPR011029">
    <property type="entry name" value="DEATH-like_dom_sf"/>
</dbReference>
<evidence type="ECO:0000313" key="25">
    <source>
        <dbReference type="Ensembl" id="ENSSHAP00000016065.1"/>
    </source>
</evidence>
<dbReference type="GO" id="GO:0032727">
    <property type="term" value="P:positive regulation of interferon-alpha production"/>
    <property type="evidence" value="ECO:0007669"/>
    <property type="project" value="UniProtKB-ARBA"/>
</dbReference>
<evidence type="ECO:0000256" key="12">
    <source>
        <dbReference type="ARBA" id="ARBA00022989"/>
    </source>
</evidence>
<evidence type="ECO:0000313" key="26">
    <source>
        <dbReference type="Proteomes" id="UP000007648"/>
    </source>
</evidence>
<dbReference type="GO" id="GO:0035591">
    <property type="term" value="F:signaling adaptor activity"/>
    <property type="evidence" value="ECO:0007669"/>
    <property type="project" value="UniProtKB-ARBA"/>
</dbReference>
<dbReference type="GO" id="GO:0051607">
    <property type="term" value="P:defense response to virus"/>
    <property type="evidence" value="ECO:0007669"/>
    <property type="project" value="UniProtKB-KW"/>
</dbReference>
<dbReference type="GO" id="GO:0032728">
    <property type="term" value="P:positive regulation of interferon-beta production"/>
    <property type="evidence" value="ECO:0007669"/>
    <property type="project" value="UniProtKB-ARBA"/>
</dbReference>
<dbReference type="Pfam" id="PF16739">
    <property type="entry name" value="CARD_2"/>
    <property type="match status" value="1"/>
</dbReference>
<dbReference type="OMA" id="PHIDQKF"/>
<evidence type="ECO:0000256" key="18">
    <source>
        <dbReference type="ARBA" id="ARBA00023288"/>
    </source>
</evidence>
<keyword evidence="18" id="KW-0449">Lipoprotein</keyword>
<reference evidence="25" key="2">
    <citation type="submission" date="2025-08" db="UniProtKB">
        <authorList>
            <consortium name="Ensembl"/>
        </authorList>
    </citation>
    <scope>IDENTIFICATION</scope>
</reference>
<feature type="compositionally biased region" description="Basic and acidic residues" evidence="22">
    <location>
        <begin position="438"/>
        <end position="447"/>
    </location>
</feature>
<keyword evidence="26" id="KW-1185">Reference proteome</keyword>
<gene>
    <name evidence="25" type="primary">MAVS</name>
</gene>
<dbReference type="Gene3D" id="1.10.533.10">
    <property type="entry name" value="Death Domain, Fas"/>
    <property type="match status" value="1"/>
</dbReference>
<dbReference type="FunFam" id="1.10.533.10:FF:000063">
    <property type="entry name" value="Mitochondrial antiviral-signaling protein"/>
    <property type="match status" value="1"/>
</dbReference>
<keyword evidence="8 23" id="KW-0812">Transmembrane</keyword>
<evidence type="ECO:0000256" key="19">
    <source>
        <dbReference type="ARBA" id="ARBA00071084"/>
    </source>
</evidence>
<keyword evidence="10" id="KW-0832">Ubl conjugation</keyword>
<name>G3WKW0_SARHA</name>
<keyword evidence="17" id="KW-0576">Peroxisome</keyword>
<feature type="compositionally biased region" description="Low complexity" evidence="22">
    <location>
        <begin position="379"/>
        <end position="395"/>
    </location>
</feature>
<dbReference type="GO" id="GO:0002753">
    <property type="term" value="P:cytoplasmic pattern recognition receptor signaling pathway"/>
    <property type="evidence" value="ECO:0007669"/>
    <property type="project" value="UniProtKB-ARBA"/>
</dbReference>
<dbReference type="GO" id="GO:0005777">
    <property type="term" value="C:peroxisome"/>
    <property type="evidence" value="ECO:0007669"/>
    <property type="project" value="UniProtKB-SubCell"/>
</dbReference>
<evidence type="ECO:0000256" key="10">
    <source>
        <dbReference type="ARBA" id="ARBA00022843"/>
    </source>
</evidence>
<dbReference type="GO" id="GO:0002230">
    <property type="term" value="P:positive regulation of defense response to virus by host"/>
    <property type="evidence" value="ECO:0007669"/>
    <property type="project" value="UniProtKB-ARBA"/>
</dbReference>
<evidence type="ECO:0000256" key="6">
    <source>
        <dbReference type="ARBA" id="ARBA00022581"/>
    </source>
</evidence>
<evidence type="ECO:0000256" key="22">
    <source>
        <dbReference type="SAM" id="MobiDB-lite"/>
    </source>
</evidence>
<keyword evidence="13" id="KW-0051">Antiviral defense</keyword>
<keyword evidence="5" id="KW-0597">Phosphoprotein</keyword>
<feature type="region of interest" description="Disordered" evidence="22">
    <location>
        <begin position="189"/>
        <end position="475"/>
    </location>
</feature>
<keyword evidence="4" id="KW-1017">Isopeptide bond</keyword>
<reference evidence="25" key="3">
    <citation type="submission" date="2025-09" db="UniProtKB">
        <authorList>
            <consortium name="Ensembl"/>
        </authorList>
    </citation>
    <scope>IDENTIFICATION</scope>
</reference>
<dbReference type="GO" id="GO:0070585">
    <property type="term" value="P:protein localization to mitochondrion"/>
    <property type="evidence" value="ECO:0007669"/>
    <property type="project" value="UniProtKB-ARBA"/>
</dbReference>
<evidence type="ECO:0000256" key="1">
    <source>
        <dbReference type="ARBA" id="ARBA00004275"/>
    </source>
</evidence>
<keyword evidence="3" id="KW-0488">Methylation</keyword>
<dbReference type="InParanoid" id="G3WKW0"/>
<evidence type="ECO:0000256" key="2">
    <source>
        <dbReference type="ARBA" id="ARBA00004572"/>
    </source>
</evidence>
<dbReference type="GO" id="GO:0005741">
    <property type="term" value="C:mitochondrial outer membrane"/>
    <property type="evidence" value="ECO:0007669"/>
    <property type="project" value="UniProtKB-SubCell"/>
</dbReference>
<keyword evidence="6" id="KW-0945">Host-virus interaction</keyword>
<feature type="compositionally biased region" description="Low complexity" evidence="22">
    <location>
        <begin position="103"/>
        <end position="119"/>
    </location>
</feature>
<dbReference type="RefSeq" id="XP_031805609.1">
    <property type="nucleotide sequence ID" value="XM_031949749.1"/>
</dbReference>
<proteinExistence type="predicted"/>
<keyword evidence="16" id="KW-0564">Palmitate</keyword>
<dbReference type="GO" id="GO:0045087">
    <property type="term" value="P:innate immune response"/>
    <property type="evidence" value="ECO:0007669"/>
    <property type="project" value="UniProtKB-KW"/>
</dbReference>
<evidence type="ECO:0000256" key="17">
    <source>
        <dbReference type="ARBA" id="ARBA00023140"/>
    </source>
</evidence>
<feature type="compositionally biased region" description="Low complexity" evidence="22">
    <location>
        <begin position="198"/>
        <end position="220"/>
    </location>
</feature>
<feature type="compositionally biased region" description="Polar residues" evidence="22">
    <location>
        <begin position="278"/>
        <end position="288"/>
    </location>
</feature>
<feature type="transmembrane region" description="Helical" evidence="23">
    <location>
        <begin position="477"/>
        <end position="498"/>
    </location>
</feature>
<keyword evidence="7" id="KW-0399">Innate immunity</keyword>
<reference evidence="25 26" key="1">
    <citation type="journal article" date="2011" name="Proc. Natl. Acad. Sci. U.S.A.">
        <title>Genetic diversity and population structure of the endangered marsupial Sarcophilus harrisii (Tasmanian devil).</title>
        <authorList>
            <person name="Miller W."/>
            <person name="Hayes V.M."/>
            <person name="Ratan A."/>
            <person name="Petersen D.C."/>
            <person name="Wittekindt N.E."/>
            <person name="Miller J."/>
            <person name="Walenz B."/>
            <person name="Knight J."/>
            <person name="Qi J."/>
            <person name="Zhao F."/>
            <person name="Wang Q."/>
            <person name="Bedoya-Reina O.C."/>
            <person name="Katiyar N."/>
            <person name="Tomsho L.P."/>
            <person name="Kasson L.M."/>
            <person name="Hardie R.A."/>
            <person name="Woodbridge P."/>
            <person name="Tindall E.A."/>
            <person name="Bertelsen M.F."/>
            <person name="Dixon D."/>
            <person name="Pyecroft S."/>
            <person name="Helgen K.M."/>
            <person name="Lesk A.M."/>
            <person name="Pringle T.H."/>
            <person name="Patterson N."/>
            <person name="Zhang Y."/>
            <person name="Kreiss A."/>
            <person name="Woods G.M."/>
            <person name="Jones M.E."/>
            <person name="Schuster S.C."/>
        </authorList>
    </citation>
    <scope>NUCLEOTIDE SEQUENCE [LARGE SCALE GENOMIC DNA]</scope>
</reference>
<evidence type="ECO:0000256" key="23">
    <source>
        <dbReference type="SAM" id="Phobius"/>
    </source>
</evidence>
<evidence type="ECO:0000256" key="5">
    <source>
        <dbReference type="ARBA" id="ARBA00022553"/>
    </source>
</evidence>
<organism evidence="25 26">
    <name type="scientific">Sarcophilus harrisii</name>
    <name type="common">Tasmanian devil</name>
    <name type="synonym">Sarcophilus laniarius</name>
    <dbReference type="NCBI Taxonomy" id="9305"/>
    <lineage>
        <taxon>Eukaryota</taxon>
        <taxon>Metazoa</taxon>
        <taxon>Chordata</taxon>
        <taxon>Craniata</taxon>
        <taxon>Vertebrata</taxon>
        <taxon>Euteleostomi</taxon>
        <taxon>Mammalia</taxon>
        <taxon>Metatheria</taxon>
        <taxon>Dasyuromorphia</taxon>
        <taxon>Dasyuridae</taxon>
        <taxon>Sarcophilus</taxon>
    </lineage>
</organism>
<accession>G3WKW0</accession>
<keyword evidence="12 23" id="KW-1133">Transmembrane helix</keyword>
<evidence type="ECO:0000256" key="3">
    <source>
        <dbReference type="ARBA" id="ARBA00022481"/>
    </source>
</evidence>
<comment type="subcellular location">
    <subcellularLocation>
        <location evidence="2">Mitochondrion outer membrane</location>
        <topology evidence="2">Single-pass membrane protein</topology>
    </subcellularLocation>
    <subcellularLocation>
        <location evidence="1">Peroxisome</location>
    </subcellularLocation>
</comment>
<keyword evidence="9" id="KW-1000">Mitochondrion outer membrane</keyword>
<evidence type="ECO:0000256" key="11">
    <source>
        <dbReference type="ARBA" id="ARBA00022859"/>
    </source>
</evidence>
<evidence type="ECO:0000256" key="14">
    <source>
        <dbReference type="ARBA" id="ARBA00023128"/>
    </source>
</evidence>
<evidence type="ECO:0000256" key="9">
    <source>
        <dbReference type="ARBA" id="ARBA00022787"/>
    </source>
</evidence>
<evidence type="ECO:0000256" key="21">
    <source>
        <dbReference type="ARBA" id="ARBA00083233"/>
    </source>
</evidence>
<dbReference type="AlphaFoldDB" id="G3WKW0"/>
<keyword evidence="15 23" id="KW-0472">Membrane</keyword>
<dbReference type="InterPro" id="IPR031964">
    <property type="entry name" value="CARD_dom"/>
</dbReference>
<dbReference type="GO" id="GO:0032755">
    <property type="term" value="P:positive regulation of interleukin-6 production"/>
    <property type="evidence" value="ECO:0007669"/>
    <property type="project" value="UniProtKB-ARBA"/>
</dbReference>
<dbReference type="OrthoDB" id="9909785at2759"/>
<dbReference type="GeneID" id="100926796"/>
<dbReference type="Proteomes" id="UP000007648">
    <property type="component" value="Unassembled WGS sequence"/>
</dbReference>
<evidence type="ECO:0000256" key="7">
    <source>
        <dbReference type="ARBA" id="ARBA00022588"/>
    </source>
</evidence>
<dbReference type="HOGENOM" id="CLU_042052_0_0_1"/>
<dbReference type="GO" id="GO:0045071">
    <property type="term" value="P:negative regulation of viral genome replication"/>
    <property type="evidence" value="ECO:0007669"/>
    <property type="project" value="UniProtKB-ARBA"/>
</dbReference>